<evidence type="ECO:0000256" key="3">
    <source>
        <dbReference type="ARBA" id="ARBA00046233"/>
    </source>
</evidence>
<sequence>MGDSNFLEVPDDSDAPFENMFRQARAELDDLFKSMSKAPEGIKSKTIKPDPGFCVKLKDKDGKKIFINLCHTPHLPEPKGISDEELLKILESEDPTSYRVPLSLGLPHEELDKSGIPCTAYDVIINGAFFDKIQQNDLFRNFVITVAIDGIEDKYGVNPSEDDYVILKNKLYLGVMPEHAVQDRSSPLISEVEGTVTEATGGGKFNVHLTRHTLPGQPDTLVARISLPGVKSANEVLLDVGEDRIVLQAERHSFDIFVPCLLNQDDSQAEFNVRHHVLTVMMPIKSSA</sequence>
<dbReference type="EMBL" id="GGLE01003187">
    <property type="protein sequence ID" value="MBY07313.1"/>
    <property type="molecule type" value="Transcribed_RNA"/>
</dbReference>
<dbReference type="PANTHER" id="PTHR22997">
    <property type="entry name" value="PIH1 DOMAIN-CONTAINING PROTEIN 1"/>
    <property type="match status" value="1"/>
</dbReference>
<dbReference type="InterPro" id="IPR012981">
    <property type="entry name" value="PIH1_N"/>
</dbReference>
<feature type="domain" description="PIH1 N-terminal" evidence="4">
    <location>
        <begin position="37"/>
        <end position="184"/>
    </location>
</feature>
<evidence type="ECO:0000259" key="5">
    <source>
        <dbReference type="Pfam" id="PF18201"/>
    </source>
</evidence>
<accession>A0A2R5LCR6</accession>
<dbReference type="PANTHER" id="PTHR22997:SF0">
    <property type="entry name" value="PIH1 DOMAIN-CONTAINING PROTEIN 1"/>
    <property type="match status" value="1"/>
</dbReference>
<comment type="similarity">
    <text evidence="1">Belongs to the PIH1 family.</text>
</comment>
<evidence type="ECO:0000259" key="4">
    <source>
        <dbReference type="Pfam" id="PF08190"/>
    </source>
</evidence>
<dbReference type="GO" id="GO:0005737">
    <property type="term" value="C:cytoplasm"/>
    <property type="evidence" value="ECO:0007669"/>
    <property type="project" value="TreeGrafter"/>
</dbReference>
<evidence type="ECO:0000256" key="1">
    <source>
        <dbReference type="ARBA" id="ARBA00008511"/>
    </source>
</evidence>
<dbReference type="GO" id="GO:0000492">
    <property type="term" value="P:box C/D snoRNP assembly"/>
    <property type="evidence" value="ECO:0007669"/>
    <property type="project" value="TreeGrafter"/>
</dbReference>
<name>A0A2R5LCR6_9ACAR</name>
<dbReference type="GO" id="GO:1990904">
    <property type="term" value="C:ribonucleoprotein complex"/>
    <property type="evidence" value="ECO:0007669"/>
    <property type="project" value="TreeGrafter"/>
</dbReference>
<dbReference type="Pfam" id="PF18201">
    <property type="entry name" value="PIH1_CS"/>
    <property type="match status" value="1"/>
</dbReference>
<dbReference type="AlphaFoldDB" id="A0A2R5LCR6"/>
<feature type="domain" description="PIH1D1/2/3 CS-like" evidence="5">
    <location>
        <begin position="217"/>
        <end position="285"/>
    </location>
</feature>
<protein>
    <recommendedName>
        <fullName evidence="2">PIH1 domain-containing protein 1</fullName>
    </recommendedName>
</protein>
<evidence type="ECO:0000313" key="6">
    <source>
        <dbReference type="EMBL" id="MBY07313.1"/>
    </source>
</evidence>
<dbReference type="GO" id="GO:0097255">
    <property type="term" value="C:R2TP complex"/>
    <property type="evidence" value="ECO:0007669"/>
    <property type="project" value="TreeGrafter"/>
</dbReference>
<comment type="function">
    <text evidence="3">Involved in the assembly of C/D box small nucleolar ribonucleoprotein (snoRNP) particles. Recruits the SWI/SNF complex to the core promoter of rRNA genes and enhances pre-rRNA transcription. Mediates interaction of TELO2 with the R2TP complex which is necessary for the stability of MTOR and SMG1. Positively regulates the assembly and activity of the mTORC1 complex.</text>
</comment>
<dbReference type="InterPro" id="IPR050734">
    <property type="entry name" value="PIH1/Kintoun_subfamily"/>
</dbReference>
<dbReference type="GO" id="GO:0006364">
    <property type="term" value="P:rRNA processing"/>
    <property type="evidence" value="ECO:0007669"/>
    <property type="project" value="TreeGrafter"/>
</dbReference>
<reference evidence="6" key="1">
    <citation type="submission" date="2018-03" db="EMBL/GenBank/DDBJ databases">
        <title>The relapsing fever spirochete Borrelia turicatae persists in the highly oxidative environment of its soft-bodied tick vector.</title>
        <authorList>
            <person name="Bourret T.J."/>
            <person name="Boyle W.K."/>
            <person name="Valenzuela J.G."/>
            <person name="Oliveira F."/>
            <person name="Lopez J.E."/>
        </authorList>
    </citation>
    <scope>NUCLEOTIDE SEQUENCE</scope>
    <source>
        <strain evidence="6">Kansas strain/isolate</strain>
        <tissue evidence="6">Salivary glands</tissue>
    </source>
</reference>
<evidence type="ECO:0000256" key="2">
    <source>
        <dbReference type="ARBA" id="ARBA00040540"/>
    </source>
</evidence>
<dbReference type="Pfam" id="PF08190">
    <property type="entry name" value="PIH1"/>
    <property type="match status" value="1"/>
</dbReference>
<organism evidence="6">
    <name type="scientific">Ornithodoros turicata</name>
    <dbReference type="NCBI Taxonomy" id="34597"/>
    <lineage>
        <taxon>Eukaryota</taxon>
        <taxon>Metazoa</taxon>
        <taxon>Ecdysozoa</taxon>
        <taxon>Arthropoda</taxon>
        <taxon>Chelicerata</taxon>
        <taxon>Arachnida</taxon>
        <taxon>Acari</taxon>
        <taxon>Parasitiformes</taxon>
        <taxon>Ixodida</taxon>
        <taxon>Ixodoidea</taxon>
        <taxon>Argasidae</taxon>
        <taxon>Ornithodorinae</taxon>
        <taxon>Ornithodoros</taxon>
    </lineage>
</organism>
<proteinExistence type="inferred from homology"/>
<dbReference type="InterPro" id="IPR041442">
    <property type="entry name" value="PIH1D1/2/3_CS-like"/>
</dbReference>